<organism evidence="2 3">
    <name type="scientific">Chrysodeixis includens</name>
    <name type="common">Soybean looper</name>
    <name type="synonym">Pseudoplusia includens</name>
    <dbReference type="NCBI Taxonomy" id="689277"/>
    <lineage>
        <taxon>Eukaryota</taxon>
        <taxon>Metazoa</taxon>
        <taxon>Ecdysozoa</taxon>
        <taxon>Arthropoda</taxon>
        <taxon>Hexapoda</taxon>
        <taxon>Insecta</taxon>
        <taxon>Pterygota</taxon>
        <taxon>Neoptera</taxon>
        <taxon>Endopterygota</taxon>
        <taxon>Lepidoptera</taxon>
        <taxon>Glossata</taxon>
        <taxon>Ditrysia</taxon>
        <taxon>Noctuoidea</taxon>
        <taxon>Noctuidae</taxon>
        <taxon>Plusiinae</taxon>
        <taxon>Chrysodeixis</taxon>
    </lineage>
</organism>
<evidence type="ECO:0000313" key="3">
    <source>
        <dbReference type="Proteomes" id="UP001154114"/>
    </source>
</evidence>
<keyword evidence="3" id="KW-1185">Reference proteome</keyword>
<dbReference type="EMBL" id="LR824031">
    <property type="protein sequence ID" value="CAH0599349.1"/>
    <property type="molecule type" value="Genomic_DNA"/>
</dbReference>
<feature type="chain" id="PRO_5040498891" evidence="1">
    <location>
        <begin position="19"/>
        <end position="163"/>
    </location>
</feature>
<dbReference type="Proteomes" id="UP001154114">
    <property type="component" value="Chromosome 28"/>
</dbReference>
<feature type="signal peptide" evidence="1">
    <location>
        <begin position="1"/>
        <end position="18"/>
    </location>
</feature>
<sequence>MASVTGLLVFAFAAAVSGQPLYCTLASKGLIQDIPIELEAVYLQVGVADWDIRIPDLPQCPHVVGVVAKVCDYDAKPEAYFVDLKKLYVHRLGNTRAYGTVKATVYCSPSPLSGSFLENQFGLSDQHSTQSQFSVPNQFGLLGQDQVQSKTLILKPAYNQQPL</sequence>
<evidence type="ECO:0000256" key="1">
    <source>
        <dbReference type="SAM" id="SignalP"/>
    </source>
</evidence>
<evidence type="ECO:0000313" key="2">
    <source>
        <dbReference type="EMBL" id="CAH0599349.1"/>
    </source>
</evidence>
<keyword evidence="1" id="KW-0732">Signal</keyword>
<accession>A0A9P0FYG7</accession>
<name>A0A9P0FYG7_CHRIL</name>
<dbReference type="OrthoDB" id="7331672at2759"/>
<gene>
    <name evidence="2" type="ORF">CINC_LOCUS8658</name>
</gene>
<dbReference type="AlphaFoldDB" id="A0A9P0FYG7"/>
<protein>
    <submittedName>
        <fullName evidence="2">Uncharacterized protein</fullName>
    </submittedName>
</protein>
<reference evidence="2" key="1">
    <citation type="submission" date="2021-12" db="EMBL/GenBank/DDBJ databases">
        <authorList>
            <person name="King R."/>
        </authorList>
    </citation>
    <scope>NUCLEOTIDE SEQUENCE</scope>
</reference>
<proteinExistence type="predicted"/>